<dbReference type="EMBL" id="MN740308">
    <property type="protein sequence ID" value="QHT99489.1"/>
    <property type="molecule type" value="Genomic_DNA"/>
</dbReference>
<reference evidence="1" key="1">
    <citation type="journal article" date="2020" name="Nature">
        <title>Giant virus diversity and host interactions through global metagenomics.</title>
        <authorList>
            <person name="Schulz F."/>
            <person name="Roux S."/>
            <person name="Paez-Espino D."/>
            <person name="Jungbluth S."/>
            <person name="Walsh D.A."/>
            <person name="Denef V.J."/>
            <person name="McMahon K.D."/>
            <person name="Konstantinidis K.T."/>
            <person name="Eloe-Fadrosh E.A."/>
            <person name="Kyrpides N.C."/>
            <person name="Woyke T."/>
        </authorList>
    </citation>
    <scope>NUCLEOTIDE SEQUENCE</scope>
    <source>
        <strain evidence="1">GVMAG-M-3300025699-48</strain>
    </source>
</reference>
<proteinExistence type="predicted"/>
<name>A0A6C0J3Q7_9ZZZZ</name>
<dbReference type="AlphaFoldDB" id="A0A6C0J3Q7"/>
<sequence>MSTKELLIKTIREWVKLDNEIRALKKEQTMRSNDKKELSSTLMNIMKDNEIDCVDIKDGQLCYTQKTVKKPITKKNLMAILSKYYKGDMEKANTMTEFISTNREESIQENLTRKINK</sequence>
<dbReference type="InterPro" id="IPR043918">
    <property type="entry name" value="DUF5760"/>
</dbReference>
<evidence type="ECO:0000313" key="1">
    <source>
        <dbReference type="EMBL" id="QHT99489.1"/>
    </source>
</evidence>
<organism evidence="1">
    <name type="scientific">viral metagenome</name>
    <dbReference type="NCBI Taxonomy" id="1070528"/>
    <lineage>
        <taxon>unclassified sequences</taxon>
        <taxon>metagenomes</taxon>
        <taxon>organismal metagenomes</taxon>
    </lineage>
</organism>
<accession>A0A6C0J3Q7</accession>
<dbReference type="Pfam" id="PF19064">
    <property type="entry name" value="DUF5760"/>
    <property type="match status" value="1"/>
</dbReference>
<protein>
    <submittedName>
        <fullName evidence="1">Uncharacterized protein</fullName>
    </submittedName>
</protein>